<feature type="transmembrane region" description="Helical" evidence="5">
    <location>
        <begin position="408"/>
        <end position="426"/>
    </location>
</feature>
<feature type="transmembrane region" description="Helical" evidence="5">
    <location>
        <begin position="280"/>
        <end position="298"/>
    </location>
</feature>
<evidence type="ECO:0000256" key="4">
    <source>
        <dbReference type="ARBA" id="ARBA00023136"/>
    </source>
</evidence>
<dbReference type="PANTHER" id="PTHR37422:SF22">
    <property type="entry name" value="SLR1515 PROTEIN"/>
    <property type="match status" value="1"/>
</dbReference>
<feature type="transmembrane region" description="Helical" evidence="5">
    <location>
        <begin position="149"/>
        <end position="166"/>
    </location>
</feature>
<keyword evidence="8" id="KW-1185">Reference proteome</keyword>
<sequence length="460" mass="51531">MNAAWQRLTLTRFVAPQWTRSSVMWRLKGLLKQWRQSSVLLAWGNEIAVALLSLVFMIAPFVPNGLTGMMIAACAAFWVLLTLSDDVLNPYRISPVHLVLGLFWVVAIAATALSPVKLAAATGLAKLTLYLFVFLIGERVLRSQRWRTLLVTIYLLTALVVTVEGWRQQIFGVEALATWNDPESTYAEALRVFSFLGNPNLLGAYLLPTIPLGICALFVWKRWGPKLLAAVMLFMNGACLYWTGSRGAWIGLVVALFVTLLLLLYWLLPRLPPFWRIWSFPIVFGGLAAIAIIGFVGVEPLRDRIMSIFAGREDSSNNYRINVWASVRKMIRAYPVLGIGPGNNAFNAIYPLYQLPGYSALSAYSIYLELLVEVGVVGFSCFLWFLLVLLHRGWAALQQLRDRPNQDVFWLIAALATVVGMLAHGAVDTVWYRPEIATLWWFMVALITSYATRPTEPLAS</sequence>
<feature type="transmembrane region" description="Helical" evidence="5">
    <location>
        <begin position="364"/>
        <end position="387"/>
    </location>
</feature>
<feature type="transmembrane region" description="Helical" evidence="5">
    <location>
        <begin position="119"/>
        <end position="137"/>
    </location>
</feature>
<dbReference type="PANTHER" id="PTHR37422">
    <property type="entry name" value="TEICHURONIC ACID BIOSYNTHESIS PROTEIN TUAE"/>
    <property type="match status" value="1"/>
</dbReference>
<reference evidence="7 8" key="1">
    <citation type="journal article" date="2018" name="Sci. Rep.">
        <title>A novel species of the marine cyanobacterium Acaryochloris with a unique pigment content and lifestyle.</title>
        <authorList>
            <person name="Partensky F."/>
            <person name="Six C."/>
            <person name="Ratin M."/>
            <person name="Garczarek L."/>
            <person name="Vaulot D."/>
            <person name="Probert I."/>
            <person name="Calteau A."/>
            <person name="Gourvil P."/>
            <person name="Marie D."/>
            <person name="Grebert T."/>
            <person name="Bouchier C."/>
            <person name="Le Panse S."/>
            <person name="Gachenot M."/>
            <person name="Rodriguez F."/>
            <person name="Garrido J.L."/>
        </authorList>
    </citation>
    <scope>NUCLEOTIDE SEQUENCE [LARGE SCALE GENOMIC DNA]</scope>
    <source>
        <strain evidence="7 8">RCC1774</strain>
    </source>
</reference>
<feature type="transmembrane region" description="Helical" evidence="5">
    <location>
        <begin position="227"/>
        <end position="243"/>
    </location>
</feature>
<keyword evidence="4 5" id="KW-0472">Membrane</keyword>
<dbReference type="OrthoDB" id="9806320at2"/>
<evidence type="ECO:0000256" key="2">
    <source>
        <dbReference type="ARBA" id="ARBA00022692"/>
    </source>
</evidence>
<keyword evidence="3 5" id="KW-1133">Transmembrane helix</keyword>
<evidence type="ECO:0000259" key="6">
    <source>
        <dbReference type="Pfam" id="PF04932"/>
    </source>
</evidence>
<dbReference type="InterPro" id="IPR051533">
    <property type="entry name" value="WaaL-like"/>
</dbReference>
<dbReference type="Proteomes" id="UP000248857">
    <property type="component" value="Unassembled WGS sequence"/>
</dbReference>
<feature type="transmembrane region" description="Helical" evidence="5">
    <location>
        <begin position="38"/>
        <end position="59"/>
    </location>
</feature>
<evidence type="ECO:0000256" key="3">
    <source>
        <dbReference type="ARBA" id="ARBA00022989"/>
    </source>
</evidence>
<feature type="transmembrane region" description="Helical" evidence="5">
    <location>
        <begin position="65"/>
        <end position="83"/>
    </location>
</feature>
<comment type="subcellular location">
    <subcellularLocation>
        <location evidence="1">Membrane</location>
        <topology evidence="1">Multi-pass membrane protein</topology>
    </subcellularLocation>
</comment>
<proteinExistence type="predicted"/>
<feature type="transmembrane region" description="Helical" evidence="5">
    <location>
        <begin position="249"/>
        <end position="268"/>
    </location>
</feature>
<dbReference type="InterPro" id="IPR007016">
    <property type="entry name" value="O-antigen_ligase-rel_domated"/>
</dbReference>
<dbReference type="RefSeq" id="WP_110986475.1">
    <property type="nucleotide sequence ID" value="NZ_CAWNWM010000007.1"/>
</dbReference>
<dbReference type="Pfam" id="PF04932">
    <property type="entry name" value="Wzy_C"/>
    <property type="match status" value="1"/>
</dbReference>
<dbReference type="InterPro" id="IPR006007">
    <property type="entry name" value="Inorganic_carbon_transpt"/>
</dbReference>
<name>A0A2W1JHA4_9CYAN</name>
<comment type="caution">
    <text evidence="7">The sequence shown here is derived from an EMBL/GenBank/DDBJ whole genome shotgun (WGS) entry which is preliminary data.</text>
</comment>
<evidence type="ECO:0000313" key="7">
    <source>
        <dbReference type="EMBL" id="PZD72963.1"/>
    </source>
</evidence>
<dbReference type="GO" id="GO:0016020">
    <property type="term" value="C:membrane"/>
    <property type="evidence" value="ECO:0007669"/>
    <property type="project" value="UniProtKB-SubCell"/>
</dbReference>
<feature type="transmembrane region" description="Helical" evidence="5">
    <location>
        <begin position="432"/>
        <end position="451"/>
    </location>
</feature>
<organism evidence="7 8">
    <name type="scientific">Acaryochloris thomasi RCC1774</name>
    <dbReference type="NCBI Taxonomy" id="1764569"/>
    <lineage>
        <taxon>Bacteria</taxon>
        <taxon>Bacillati</taxon>
        <taxon>Cyanobacteriota</taxon>
        <taxon>Cyanophyceae</taxon>
        <taxon>Acaryochloridales</taxon>
        <taxon>Acaryochloridaceae</taxon>
        <taxon>Acaryochloris</taxon>
        <taxon>Acaryochloris thomasi</taxon>
    </lineage>
</organism>
<evidence type="ECO:0000313" key="8">
    <source>
        <dbReference type="Proteomes" id="UP000248857"/>
    </source>
</evidence>
<dbReference type="EMBL" id="PQWO01000007">
    <property type="protein sequence ID" value="PZD72963.1"/>
    <property type="molecule type" value="Genomic_DNA"/>
</dbReference>
<evidence type="ECO:0000256" key="1">
    <source>
        <dbReference type="ARBA" id="ARBA00004141"/>
    </source>
</evidence>
<dbReference type="AlphaFoldDB" id="A0A2W1JHA4"/>
<dbReference type="NCBIfam" id="TIGR00947">
    <property type="entry name" value="2A73"/>
    <property type="match status" value="1"/>
</dbReference>
<feature type="transmembrane region" description="Helical" evidence="5">
    <location>
        <begin position="202"/>
        <end position="220"/>
    </location>
</feature>
<keyword evidence="2 5" id="KW-0812">Transmembrane</keyword>
<accession>A0A2W1JHA4</accession>
<feature type="domain" description="O-antigen ligase-related" evidence="6">
    <location>
        <begin position="233"/>
        <end position="383"/>
    </location>
</feature>
<feature type="transmembrane region" description="Helical" evidence="5">
    <location>
        <begin position="95"/>
        <end position="113"/>
    </location>
</feature>
<gene>
    <name evidence="7" type="ORF">C1752_02773</name>
</gene>
<protein>
    <recommendedName>
        <fullName evidence="6">O-antigen ligase-related domain-containing protein</fullName>
    </recommendedName>
</protein>
<evidence type="ECO:0000256" key="5">
    <source>
        <dbReference type="SAM" id="Phobius"/>
    </source>
</evidence>